<dbReference type="CDD" id="cd00096">
    <property type="entry name" value="Ig"/>
    <property type="match status" value="1"/>
</dbReference>
<dbReference type="InterPro" id="IPR003599">
    <property type="entry name" value="Ig_sub"/>
</dbReference>
<dbReference type="SMART" id="SM00409">
    <property type="entry name" value="IG"/>
    <property type="match status" value="4"/>
</dbReference>
<dbReference type="Pfam" id="PF13927">
    <property type="entry name" value="Ig_3"/>
    <property type="match status" value="1"/>
</dbReference>
<feature type="domain" description="Ig-like" evidence="7">
    <location>
        <begin position="222"/>
        <end position="316"/>
    </location>
</feature>
<dbReference type="InterPro" id="IPR013783">
    <property type="entry name" value="Ig-like_fold"/>
</dbReference>
<dbReference type="SMART" id="SM00408">
    <property type="entry name" value="IGc2"/>
    <property type="match status" value="3"/>
</dbReference>
<evidence type="ECO:0000259" key="8">
    <source>
        <dbReference type="PROSITE" id="PS50853"/>
    </source>
</evidence>
<dbReference type="InterPro" id="IPR036179">
    <property type="entry name" value="Ig-like_dom_sf"/>
</dbReference>
<keyword evidence="5" id="KW-1015">Disulfide bond</keyword>
<dbReference type="PANTHER" id="PTHR23278:SF19">
    <property type="entry name" value="OBSCURIN"/>
    <property type="match status" value="1"/>
</dbReference>
<feature type="domain" description="Fibronectin type-III" evidence="8">
    <location>
        <begin position="513"/>
        <end position="607"/>
    </location>
</feature>
<keyword evidence="2 6" id="KW-0812">Transmembrane</keyword>
<dbReference type="GO" id="GO:0016020">
    <property type="term" value="C:membrane"/>
    <property type="evidence" value="ECO:0007669"/>
    <property type="project" value="UniProtKB-SubCell"/>
</dbReference>
<keyword evidence="3 6" id="KW-1133">Transmembrane helix</keyword>
<dbReference type="Gene3D" id="2.60.40.10">
    <property type="entry name" value="Immunoglobulins"/>
    <property type="match status" value="4"/>
</dbReference>
<evidence type="ECO:0000256" key="3">
    <source>
        <dbReference type="ARBA" id="ARBA00022989"/>
    </source>
</evidence>
<dbReference type="EMBL" id="CAEY01001812">
    <property type="status" value="NOT_ANNOTATED_CDS"/>
    <property type="molecule type" value="Genomic_DNA"/>
</dbReference>
<evidence type="ECO:0000259" key="7">
    <source>
        <dbReference type="PROSITE" id="PS50835"/>
    </source>
</evidence>
<dbReference type="AlphaFoldDB" id="T1K7Q9"/>
<sequence length="785" mass="86753">MSYSEYTAAAGTSIGLPCNTSIWGEELISLVLWYKENSGSGLPIYSVDARNSPLSESKHSIPNAYKKRLFFDVKLKPPVLRISPVYEDDAGDYRCRVDYRKSRTKNFVTKLEVIAPPKEMIITDSEGQRLIGTIGPYTEGSDLILICEAEGGNPLPNVTWWTGDTLYDDSFSLAPHNNMRNELIITNLSRSHFLFELTCKASNTNLTVPTESSIILDMNLKPLDVKITSVVNTLSVGKRTELQCLSSGSRPPAKITWWKGNEKMVNVRDTISSDGNVTLSTVSFIPSVEDHGKYLFCRADNPSIDNNGLEDGRTLNVQFVPQLSISLGAKIQYNSVREGNDVYLECKVTANPWITGVTWYFEEEPLISKPNEGIIVTNQSLVLQKVRRSQAGRYFCTASNSAGQGHSDEFYLKINFAPICKPGQKIIYGVAHNEIVQITCEVEAEPSNVNFKWSLNSSNENAEIRSFITNGSISIATYRPRNRFAYGALACWAVNDIGVQRDPCIFNIIPTGPPEAVRKCQITNQSTTSLNVECIPGDNGGLKQEFTVEVYNSLRQSLHSNYTSLTKPAFHIPNLLSGTPFTLVLYSSNAKGRSHSVSIPGSTLGEPEKHTGAIPQFGFNPMLGILIGTVGALVLIAIIIVIVIRVKADYYEDDRDDAAKEMDSQQRMNTPKTKPFLCDSLASGVIGASDVIEDNYIKQSDTLKSKDDISGFDFGCSGYDRVTICLNQDHRGPTECSGICNSNCSSTRYHCYHPSMDYNGQSQEITYSDLQMSTSVNDSQGNRDE</sequence>
<evidence type="ECO:0000256" key="6">
    <source>
        <dbReference type="SAM" id="Phobius"/>
    </source>
</evidence>
<dbReference type="PANTHER" id="PTHR23278">
    <property type="entry name" value="SIDESTEP PROTEIN"/>
    <property type="match status" value="1"/>
</dbReference>
<evidence type="ECO:0000256" key="5">
    <source>
        <dbReference type="ARBA" id="ARBA00023157"/>
    </source>
</evidence>
<dbReference type="EMBL" id="CAEY01001811">
    <property type="status" value="NOT_ANNOTATED_CDS"/>
    <property type="molecule type" value="Genomic_DNA"/>
</dbReference>
<evidence type="ECO:0000313" key="10">
    <source>
        <dbReference type="Proteomes" id="UP000015104"/>
    </source>
</evidence>
<dbReference type="InterPro" id="IPR003961">
    <property type="entry name" value="FN3_dom"/>
</dbReference>
<keyword evidence="10" id="KW-1185">Reference proteome</keyword>
<dbReference type="Proteomes" id="UP000015104">
    <property type="component" value="Unassembled WGS sequence"/>
</dbReference>
<name>T1K7Q9_TETUR</name>
<dbReference type="Pfam" id="PF07686">
    <property type="entry name" value="V-set"/>
    <property type="match status" value="1"/>
</dbReference>
<dbReference type="CDD" id="cd00063">
    <property type="entry name" value="FN3"/>
    <property type="match status" value="1"/>
</dbReference>
<dbReference type="PROSITE" id="PS50853">
    <property type="entry name" value="FN3"/>
    <property type="match status" value="1"/>
</dbReference>
<evidence type="ECO:0000313" key="9">
    <source>
        <dbReference type="EnsemblMetazoa" id="tetur06g05200.1"/>
    </source>
</evidence>
<dbReference type="SUPFAM" id="SSF49265">
    <property type="entry name" value="Fibronectin type III"/>
    <property type="match status" value="1"/>
</dbReference>
<feature type="domain" description="Ig-like" evidence="7">
    <location>
        <begin position="117"/>
        <end position="215"/>
    </location>
</feature>
<reference evidence="10" key="1">
    <citation type="submission" date="2011-08" db="EMBL/GenBank/DDBJ databases">
        <authorList>
            <person name="Rombauts S."/>
        </authorList>
    </citation>
    <scope>NUCLEOTIDE SEQUENCE</scope>
    <source>
        <strain evidence="10">London</strain>
    </source>
</reference>
<reference evidence="9" key="2">
    <citation type="submission" date="2015-06" db="UniProtKB">
        <authorList>
            <consortium name="EnsemblMetazoa"/>
        </authorList>
    </citation>
    <scope>IDENTIFICATION</scope>
</reference>
<evidence type="ECO:0000256" key="2">
    <source>
        <dbReference type="ARBA" id="ARBA00022692"/>
    </source>
</evidence>
<comment type="subcellular location">
    <subcellularLocation>
        <location evidence="1">Membrane</location>
        <topology evidence="1">Single-pass membrane protein</topology>
    </subcellularLocation>
</comment>
<feature type="domain" description="Ig-like" evidence="7">
    <location>
        <begin position="422"/>
        <end position="491"/>
    </location>
</feature>
<dbReference type="SUPFAM" id="SSF48726">
    <property type="entry name" value="Immunoglobulin"/>
    <property type="match status" value="5"/>
</dbReference>
<dbReference type="HOGENOM" id="CLU_005939_1_0_1"/>
<evidence type="ECO:0000256" key="1">
    <source>
        <dbReference type="ARBA" id="ARBA00004167"/>
    </source>
</evidence>
<dbReference type="PROSITE" id="PS50835">
    <property type="entry name" value="IG_LIKE"/>
    <property type="match status" value="5"/>
</dbReference>
<dbReference type="STRING" id="32264.T1K7Q9"/>
<dbReference type="InterPro" id="IPR007110">
    <property type="entry name" value="Ig-like_dom"/>
</dbReference>
<dbReference type="InterPro" id="IPR003598">
    <property type="entry name" value="Ig_sub2"/>
</dbReference>
<dbReference type="InterPro" id="IPR013162">
    <property type="entry name" value="CD80_C2-set"/>
</dbReference>
<dbReference type="InterPro" id="IPR036116">
    <property type="entry name" value="FN3_sf"/>
</dbReference>
<dbReference type="EnsemblMetazoa" id="tetur06g05200.1">
    <property type="protein sequence ID" value="tetur06g05200.1"/>
    <property type="gene ID" value="tetur06g05200"/>
</dbReference>
<accession>T1K7Q9</accession>
<dbReference type="Pfam" id="PF08205">
    <property type="entry name" value="C2-set_2"/>
    <property type="match status" value="1"/>
</dbReference>
<feature type="domain" description="Ig-like" evidence="7">
    <location>
        <begin position="1"/>
        <end position="109"/>
    </location>
</feature>
<feature type="domain" description="Ig-like" evidence="7">
    <location>
        <begin position="321"/>
        <end position="413"/>
    </location>
</feature>
<organism evidence="9 10">
    <name type="scientific">Tetranychus urticae</name>
    <name type="common">Two-spotted spider mite</name>
    <dbReference type="NCBI Taxonomy" id="32264"/>
    <lineage>
        <taxon>Eukaryota</taxon>
        <taxon>Metazoa</taxon>
        <taxon>Ecdysozoa</taxon>
        <taxon>Arthropoda</taxon>
        <taxon>Chelicerata</taxon>
        <taxon>Arachnida</taxon>
        <taxon>Acari</taxon>
        <taxon>Acariformes</taxon>
        <taxon>Trombidiformes</taxon>
        <taxon>Prostigmata</taxon>
        <taxon>Eleutherengona</taxon>
        <taxon>Raphignathae</taxon>
        <taxon>Tetranychoidea</taxon>
        <taxon>Tetranychidae</taxon>
        <taxon>Tetranychus</taxon>
    </lineage>
</organism>
<proteinExistence type="predicted"/>
<dbReference type="InterPro" id="IPR013106">
    <property type="entry name" value="Ig_V-set"/>
</dbReference>
<evidence type="ECO:0000256" key="4">
    <source>
        <dbReference type="ARBA" id="ARBA00023136"/>
    </source>
</evidence>
<dbReference type="eggNOG" id="KOG3515">
    <property type="taxonomic scope" value="Eukaryota"/>
</dbReference>
<keyword evidence="4 6" id="KW-0472">Membrane</keyword>
<protein>
    <recommendedName>
        <fullName evidence="11">Ig-like domain-containing protein</fullName>
    </recommendedName>
</protein>
<evidence type="ECO:0008006" key="11">
    <source>
        <dbReference type="Google" id="ProtNLM"/>
    </source>
</evidence>
<feature type="transmembrane region" description="Helical" evidence="6">
    <location>
        <begin position="622"/>
        <end position="644"/>
    </location>
</feature>